<proteinExistence type="predicted"/>
<name>A0AAV7MEY8_PLEWA</name>
<feature type="compositionally biased region" description="Basic and acidic residues" evidence="1">
    <location>
        <begin position="16"/>
        <end position="42"/>
    </location>
</feature>
<protein>
    <submittedName>
        <fullName evidence="2">Uncharacterized protein</fullName>
    </submittedName>
</protein>
<feature type="region of interest" description="Disordered" evidence="1">
    <location>
        <begin position="63"/>
        <end position="83"/>
    </location>
</feature>
<dbReference type="AlphaFoldDB" id="A0AAV7MEY8"/>
<evidence type="ECO:0000313" key="2">
    <source>
        <dbReference type="EMBL" id="KAJ1102301.1"/>
    </source>
</evidence>
<reference evidence="2" key="1">
    <citation type="journal article" date="2022" name="bioRxiv">
        <title>Sequencing and chromosome-scale assembly of the giantPleurodeles waltlgenome.</title>
        <authorList>
            <person name="Brown T."/>
            <person name="Elewa A."/>
            <person name="Iarovenko S."/>
            <person name="Subramanian E."/>
            <person name="Araus A.J."/>
            <person name="Petzold A."/>
            <person name="Susuki M."/>
            <person name="Suzuki K.-i.T."/>
            <person name="Hayashi T."/>
            <person name="Toyoda A."/>
            <person name="Oliveira C."/>
            <person name="Osipova E."/>
            <person name="Leigh N.D."/>
            <person name="Simon A."/>
            <person name="Yun M.H."/>
        </authorList>
    </citation>
    <scope>NUCLEOTIDE SEQUENCE</scope>
    <source>
        <strain evidence="2">20211129_DDA</strain>
        <tissue evidence="2">Liver</tissue>
    </source>
</reference>
<gene>
    <name evidence="2" type="ORF">NDU88_007353</name>
</gene>
<sequence>MRRASAQTIHTHRQRRDAPRRQRGRTTDRGATGRKDNPHEEAGLSLPGARPGAAYRAAILELRSSRCPRGARKDTRKTSSTLH</sequence>
<keyword evidence="3" id="KW-1185">Reference proteome</keyword>
<organism evidence="2 3">
    <name type="scientific">Pleurodeles waltl</name>
    <name type="common">Iberian ribbed newt</name>
    <dbReference type="NCBI Taxonomy" id="8319"/>
    <lineage>
        <taxon>Eukaryota</taxon>
        <taxon>Metazoa</taxon>
        <taxon>Chordata</taxon>
        <taxon>Craniata</taxon>
        <taxon>Vertebrata</taxon>
        <taxon>Euteleostomi</taxon>
        <taxon>Amphibia</taxon>
        <taxon>Batrachia</taxon>
        <taxon>Caudata</taxon>
        <taxon>Salamandroidea</taxon>
        <taxon>Salamandridae</taxon>
        <taxon>Pleurodelinae</taxon>
        <taxon>Pleurodeles</taxon>
    </lineage>
</organism>
<feature type="region of interest" description="Disordered" evidence="1">
    <location>
        <begin position="1"/>
        <end position="51"/>
    </location>
</feature>
<comment type="caution">
    <text evidence="2">The sequence shown here is derived from an EMBL/GenBank/DDBJ whole genome shotgun (WGS) entry which is preliminary data.</text>
</comment>
<dbReference type="Proteomes" id="UP001066276">
    <property type="component" value="Chromosome 10"/>
</dbReference>
<accession>A0AAV7MEY8</accession>
<evidence type="ECO:0000256" key="1">
    <source>
        <dbReference type="SAM" id="MobiDB-lite"/>
    </source>
</evidence>
<dbReference type="EMBL" id="JANPWB010000014">
    <property type="protein sequence ID" value="KAJ1102301.1"/>
    <property type="molecule type" value="Genomic_DNA"/>
</dbReference>
<evidence type="ECO:0000313" key="3">
    <source>
        <dbReference type="Proteomes" id="UP001066276"/>
    </source>
</evidence>